<comment type="similarity">
    <text evidence="1">Belongs to the UPF0739 family.</text>
</comment>
<dbReference type="RefSeq" id="XP_026863639.2">
    <property type="nucleotide sequence ID" value="XM_027007838.2"/>
</dbReference>
<proteinExistence type="inferred from homology"/>
<dbReference type="GeneTree" id="ENSGT00390000002240"/>
<dbReference type="InterPro" id="IPR027850">
    <property type="entry name" value="DUF4504"/>
</dbReference>
<reference evidence="2" key="2">
    <citation type="submission" date="2025-08" db="UniProtKB">
        <authorList>
            <consortium name="Ensembl"/>
        </authorList>
    </citation>
    <scope>IDENTIFICATION</scope>
</reference>
<dbReference type="PANTHER" id="PTHR31366">
    <property type="entry name" value="UPF0739 PROTEIN C1ORF74"/>
    <property type="match status" value="1"/>
</dbReference>
<reference evidence="2 3" key="1">
    <citation type="submission" date="2020-05" db="EMBL/GenBank/DDBJ databases">
        <title>Electrophorus electricus (electric eel) genome, fEleEle1, primary haplotype.</title>
        <authorList>
            <person name="Myers G."/>
            <person name="Meyer A."/>
            <person name="Fedrigo O."/>
            <person name="Formenti G."/>
            <person name="Rhie A."/>
            <person name="Tracey A."/>
            <person name="Sims Y."/>
            <person name="Jarvis E.D."/>
        </authorList>
    </citation>
    <scope>NUCLEOTIDE SEQUENCE [LARGE SCALE GENOMIC DNA]</scope>
</reference>
<sequence>MVVSADIFISTAHKFLCRGSKKKRLPKSSCLDLAIQIIAVDLGLKPALLYDSNSASAEQLHQYVTSLFGIGLLTTELQIISISGSTFVVNSKFMKSHLEELQSRNLISVDVCPWREQPCITVMGSSNENMLKDILEFFMDKENECSSVIVLGEELYGNWNLCTLFGILLGYPASYWFDQAQSLENCLSMTPLVVNKAWVCLQIGDRRHCSCLYSFSFPEVLSAEMHTFIEQWTGLLRDRFSKQAVFSELSFSKETVVLPCVTL</sequence>
<dbReference type="PANTHER" id="PTHR31366:SF2">
    <property type="entry name" value="UPF0739 PROTEIN C1ORF74"/>
    <property type="match status" value="1"/>
</dbReference>
<evidence type="ECO:0000313" key="3">
    <source>
        <dbReference type="Proteomes" id="UP000314983"/>
    </source>
</evidence>
<dbReference type="CTD" id="113575975"/>
<protein>
    <submittedName>
        <fullName evidence="2">Uncharacterized protein</fullName>
    </submittedName>
</protein>
<evidence type="ECO:0000256" key="1">
    <source>
        <dbReference type="ARBA" id="ARBA00007065"/>
    </source>
</evidence>
<dbReference type="AlphaFoldDB" id="A0AAY5F3F1"/>
<gene>
    <name evidence="2" type="primary">c3h1orf74</name>
</gene>
<reference evidence="2" key="3">
    <citation type="submission" date="2025-09" db="UniProtKB">
        <authorList>
            <consortium name="Ensembl"/>
        </authorList>
    </citation>
    <scope>IDENTIFICATION</scope>
</reference>
<organism evidence="2 3">
    <name type="scientific">Electrophorus electricus</name>
    <name type="common">Electric eel</name>
    <name type="synonym">Gymnotus electricus</name>
    <dbReference type="NCBI Taxonomy" id="8005"/>
    <lineage>
        <taxon>Eukaryota</taxon>
        <taxon>Metazoa</taxon>
        <taxon>Chordata</taxon>
        <taxon>Craniata</taxon>
        <taxon>Vertebrata</taxon>
        <taxon>Euteleostomi</taxon>
        <taxon>Actinopterygii</taxon>
        <taxon>Neopterygii</taxon>
        <taxon>Teleostei</taxon>
        <taxon>Ostariophysi</taxon>
        <taxon>Gymnotiformes</taxon>
        <taxon>Gymnotoidei</taxon>
        <taxon>Gymnotidae</taxon>
        <taxon>Electrophorus</taxon>
    </lineage>
</organism>
<dbReference type="GeneID" id="113575975"/>
<dbReference type="KEGG" id="eee:113575975"/>
<accession>A0AAY5F3F1</accession>
<evidence type="ECO:0000313" key="2">
    <source>
        <dbReference type="Ensembl" id="ENSEEEP00000063571.1"/>
    </source>
</evidence>
<keyword evidence="3" id="KW-1185">Reference proteome</keyword>
<dbReference type="Proteomes" id="UP000314983">
    <property type="component" value="Chromosome 3"/>
</dbReference>
<dbReference type="Ensembl" id="ENSEEET00000060017.1">
    <property type="protein sequence ID" value="ENSEEEP00000063571.1"/>
    <property type="gene ID" value="ENSEEEG00000027939.1"/>
</dbReference>
<name>A0AAY5F3F1_ELEEL</name>
<dbReference type="Pfam" id="PF14953">
    <property type="entry name" value="DUF4504"/>
    <property type="match status" value="1"/>
</dbReference>